<dbReference type="Pfam" id="PF17784">
    <property type="entry name" value="Sulfotransfer_4"/>
    <property type="match status" value="2"/>
</dbReference>
<protein>
    <recommendedName>
        <fullName evidence="3">Sulfotransferase family protein</fullName>
    </recommendedName>
</protein>
<keyword evidence="2" id="KW-1185">Reference proteome</keyword>
<dbReference type="PANTHER" id="PTHR36978:SF4">
    <property type="entry name" value="P-LOOP CONTAINING NUCLEOSIDE TRIPHOSPHATE HYDROLASE PROTEIN"/>
    <property type="match status" value="1"/>
</dbReference>
<dbReference type="EMBL" id="BSSU01000010">
    <property type="protein sequence ID" value="GLX82674.1"/>
    <property type="molecule type" value="Genomic_DNA"/>
</dbReference>
<dbReference type="PANTHER" id="PTHR36978">
    <property type="entry name" value="P-LOOP CONTAINING NUCLEOTIDE TRIPHOSPHATE HYDROLASE"/>
    <property type="match status" value="1"/>
</dbReference>
<evidence type="ECO:0008006" key="3">
    <source>
        <dbReference type="Google" id="ProtNLM"/>
    </source>
</evidence>
<dbReference type="Gene3D" id="3.40.50.300">
    <property type="entry name" value="P-loop containing nucleotide triphosphate hydrolases"/>
    <property type="match status" value="1"/>
</dbReference>
<evidence type="ECO:0000313" key="2">
    <source>
        <dbReference type="Proteomes" id="UP001157133"/>
    </source>
</evidence>
<organism evidence="1 2">
    <name type="scientific">Thalassotalea eurytherma</name>
    <dbReference type="NCBI Taxonomy" id="1144278"/>
    <lineage>
        <taxon>Bacteria</taxon>
        <taxon>Pseudomonadati</taxon>
        <taxon>Pseudomonadota</taxon>
        <taxon>Gammaproteobacteria</taxon>
        <taxon>Alteromonadales</taxon>
        <taxon>Colwelliaceae</taxon>
        <taxon>Thalassotalea</taxon>
    </lineage>
</organism>
<dbReference type="RefSeq" id="WP_284208046.1">
    <property type="nucleotide sequence ID" value="NZ_BSSU01000010.1"/>
</dbReference>
<comment type="caution">
    <text evidence="1">The sequence shown here is derived from an EMBL/GenBank/DDBJ whole genome shotgun (WGS) entry which is preliminary data.</text>
</comment>
<dbReference type="InterPro" id="IPR040632">
    <property type="entry name" value="Sulfotransfer_4"/>
</dbReference>
<name>A0ABQ6H583_9GAMM</name>
<dbReference type="InterPro" id="IPR027417">
    <property type="entry name" value="P-loop_NTPase"/>
</dbReference>
<gene>
    <name evidence="1" type="ORF">theurythT_21260</name>
</gene>
<proteinExistence type="predicted"/>
<sequence length="205" mass="23539">MPTQEKIFITGLPRTGTTSICSAMLQLGYKVAHTSYTNAAFEQAQVIADAPIFCDFEMLANTYTNAKFIHLTRDLELWLPSIKQLLNRMHRNVTRTDGGFNPTLKRCYQNVFNPLTQENINSDEFLTNIYVNHQQRVEHCFNDNHQRLLTINIAKEESYNRLLDFLNIPSKGSIGFERVNVGGKITYWNSIKHPNKVDANLKVKS</sequence>
<dbReference type="Proteomes" id="UP001157133">
    <property type="component" value="Unassembled WGS sequence"/>
</dbReference>
<dbReference type="SUPFAM" id="SSF52540">
    <property type="entry name" value="P-loop containing nucleoside triphosphate hydrolases"/>
    <property type="match status" value="1"/>
</dbReference>
<reference evidence="1 2" key="1">
    <citation type="submission" date="2023-03" db="EMBL/GenBank/DDBJ databases">
        <title>Draft genome sequence of Thalassotalea eurytherma JCM 18482T.</title>
        <authorList>
            <person name="Sawabe T."/>
        </authorList>
    </citation>
    <scope>NUCLEOTIDE SEQUENCE [LARGE SCALE GENOMIC DNA]</scope>
    <source>
        <strain evidence="1 2">JCM 18482</strain>
    </source>
</reference>
<accession>A0ABQ6H583</accession>
<evidence type="ECO:0000313" key="1">
    <source>
        <dbReference type="EMBL" id="GLX82674.1"/>
    </source>
</evidence>